<accession>A0ABP0HFN2</accession>
<comment type="caution">
    <text evidence="1">The sequence shown here is derived from an EMBL/GenBank/DDBJ whole genome shotgun (WGS) entry which is preliminary data.</text>
</comment>
<reference evidence="1 2" key="1">
    <citation type="submission" date="2024-02" db="EMBL/GenBank/DDBJ databases">
        <authorList>
            <person name="Chen Y."/>
            <person name="Shah S."/>
            <person name="Dougan E. K."/>
            <person name="Thang M."/>
            <person name="Chan C."/>
        </authorList>
    </citation>
    <scope>NUCLEOTIDE SEQUENCE [LARGE SCALE GENOMIC DNA]</scope>
</reference>
<dbReference type="EMBL" id="CAXAMN010000447">
    <property type="protein sequence ID" value="CAK8988682.1"/>
    <property type="molecule type" value="Genomic_DNA"/>
</dbReference>
<evidence type="ECO:0000313" key="2">
    <source>
        <dbReference type="Proteomes" id="UP001642484"/>
    </source>
</evidence>
<gene>
    <name evidence="1" type="ORF">CCMP2556_LOCUS1354</name>
</gene>
<evidence type="ECO:0000313" key="1">
    <source>
        <dbReference type="EMBL" id="CAK8988682.1"/>
    </source>
</evidence>
<proteinExistence type="predicted"/>
<dbReference type="Proteomes" id="UP001642484">
    <property type="component" value="Unassembled WGS sequence"/>
</dbReference>
<organism evidence="1 2">
    <name type="scientific">Durusdinium trenchii</name>
    <dbReference type="NCBI Taxonomy" id="1381693"/>
    <lineage>
        <taxon>Eukaryota</taxon>
        <taxon>Sar</taxon>
        <taxon>Alveolata</taxon>
        <taxon>Dinophyceae</taxon>
        <taxon>Suessiales</taxon>
        <taxon>Symbiodiniaceae</taxon>
        <taxon>Durusdinium</taxon>
    </lineage>
</organism>
<sequence>MDSLASAIDKVEGVSLMRSRLHELPLMHQIKNVLETEVMLAVFGATLAWIPLMQKNSFVIEMHPGPPEGLTLWGSCWTAPPGIFPTKALASWDVNPRSEFGGWARTAHVNHACVARPASTNRRCLRSLRVEAFEVWSFEADVDEIVTLVKDANMARRRNEKGR</sequence>
<name>A0ABP0HFN2_9DINO</name>
<protein>
    <submittedName>
        <fullName evidence="1">Uncharacterized protein</fullName>
    </submittedName>
</protein>
<keyword evidence="2" id="KW-1185">Reference proteome</keyword>